<evidence type="ECO:0000313" key="3">
    <source>
        <dbReference type="Proteomes" id="UP001345219"/>
    </source>
</evidence>
<reference evidence="2 3" key="1">
    <citation type="journal article" date="2023" name="Hortic Res">
        <title>Pangenome of water caltrop reveals structural variations and asymmetric subgenome divergence after allopolyploidization.</title>
        <authorList>
            <person name="Zhang X."/>
            <person name="Chen Y."/>
            <person name="Wang L."/>
            <person name="Yuan Y."/>
            <person name="Fang M."/>
            <person name="Shi L."/>
            <person name="Lu R."/>
            <person name="Comes H.P."/>
            <person name="Ma Y."/>
            <person name="Chen Y."/>
            <person name="Huang G."/>
            <person name="Zhou Y."/>
            <person name="Zheng Z."/>
            <person name="Qiu Y."/>
        </authorList>
    </citation>
    <scope>NUCLEOTIDE SEQUENCE [LARGE SCALE GENOMIC DNA]</scope>
    <source>
        <tissue evidence="2">Roots</tissue>
    </source>
</reference>
<organism evidence="2 3">
    <name type="scientific">Trapa incisa</name>
    <dbReference type="NCBI Taxonomy" id="236973"/>
    <lineage>
        <taxon>Eukaryota</taxon>
        <taxon>Viridiplantae</taxon>
        <taxon>Streptophyta</taxon>
        <taxon>Embryophyta</taxon>
        <taxon>Tracheophyta</taxon>
        <taxon>Spermatophyta</taxon>
        <taxon>Magnoliopsida</taxon>
        <taxon>eudicotyledons</taxon>
        <taxon>Gunneridae</taxon>
        <taxon>Pentapetalae</taxon>
        <taxon>rosids</taxon>
        <taxon>malvids</taxon>
        <taxon>Myrtales</taxon>
        <taxon>Lythraceae</taxon>
        <taxon>Trapa</taxon>
    </lineage>
</organism>
<feature type="region of interest" description="Disordered" evidence="1">
    <location>
        <begin position="35"/>
        <end position="68"/>
    </location>
</feature>
<accession>A0AAN7GUX1</accession>
<protein>
    <submittedName>
        <fullName evidence="2">Uncharacterized protein</fullName>
    </submittedName>
</protein>
<dbReference type="AlphaFoldDB" id="A0AAN7GUX1"/>
<dbReference type="EMBL" id="JAXIOK010000022">
    <property type="protein sequence ID" value="KAK4744464.1"/>
    <property type="molecule type" value="Genomic_DNA"/>
</dbReference>
<gene>
    <name evidence="2" type="ORF">SAY87_010776</name>
</gene>
<keyword evidence="3" id="KW-1185">Reference proteome</keyword>
<evidence type="ECO:0000313" key="2">
    <source>
        <dbReference type="EMBL" id="KAK4744464.1"/>
    </source>
</evidence>
<dbReference type="Proteomes" id="UP001345219">
    <property type="component" value="Chromosome 9"/>
</dbReference>
<proteinExistence type="predicted"/>
<feature type="compositionally biased region" description="Basic residues" evidence="1">
    <location>
        <begin position="59"/>
        <end position="68"/>
    </location>
</feature>
<evidence type="ECO:0000256" key="1">
    <source>
        <dbReference type="SAM" id="MobiDB-lite"/>
    </source>
</evidence>
<comment type="caution">
    <text evidence="2">The sequence shown here is derived from an EMBL/GenBank/DDBJ whole genome shotgun (WGS) entry which is preliminary data.</text>
</comment>
<sequence>MAFISSIFACFSEAASEGGRENVCNGDFCTLADAKSARSSGGPRKKERSSSKAKLISFSRRKSQSIDP</sequence>
<name>A0AAN7GUX1_9MYRT</name>